<dbReference type="InterPro" id="IPR036388">
    <property type="entry name" value="WH-like_DNA-bd_sf"/>
</dbReference>
<feature type="domain" description="HTH crp-type" evidence="5">
    <location>
        <begin position="151"/>
        <end position="220"/>
    </location>
</feature>
<gene>
    <name evidence="6" type="ORF">C882_1464</name>
</gene>
<dbReference type="InterPro" id="IPR036390">
    <property type="entry name" value="WH_DNA-bd_sf"/>
</dbReference>
<feature type="domain" description="Cyclic nucleotide-binding" evidence="4">
    <location>
        <begin position="16"/>
        <end position="100"/>
    </location>
</feature>
<proteinExistence type="predicted"/>
<dbReference type="Gene3D" id="2.60.120.10">
    <property type="entry name" value="Jelly Rolls"/>
    <property type="match status" value="1"/>
</dbReference>
<dbReference type="InterPro" id="IPR018490">
    <property type="entry name" value="cNMP-bd_dom_sf"/>
</dbReference>
<dbReference type="SUPFAM" id="SSF46785">
    <property type="entry name" value="Winged helix' DNA-binding domain"/>
    <property type="match status" value="1"/>
</dbReference>
<keyword evidence="2" id="KW-0238">DNA-binding</keyword>
<evidence type="ECO:0000313" key="7">
    <source>
        <dbReference type="Proteomes" id="UP000009881"/>
    </source>
</evidence>
<comment type="caution">
    <text evidence="6">The sequence shown here is derived from an EMBL/GenBank/DDBJ whole genome shotgun (WGS) entry which is preliminary data.</text>
</comment>
<dbReference type="PROSITE" id="PS00888">
    <property type="entry name" value="CNMP_BINDING_1"/>
    <property type="match status" value="1"/>
</dbReference>
<dbReference type="CDD" id="cd00038">
    <property type="entry name" value="CAP_ED"/>
    <property type="match status" value="1"/>
</dbReference>
<dbReference type="Pfam" id="PF00027">
    <property type="entry name" value="cNMP_binding"/>
    <property type="match status" value="1"/>
</dbReference>
<dbReference type="Gene3D" id="1.10.10.10">
    <property type="entry name" value="Winged helix-like DNA-binding domain superfamily/Winged helix DNA-binding domain"/>
    <property type="match status" value="1"/>
</dbReference>
<evidence type="ECO:0000256" key="1">
    <source>
        <dbReference type="ARBA" id="ARBA00023015"/>
    </source>
</evidence>
<dbReference type="GO" id="GO:0005829">
    <property type="term" value="C:cytosol"/>
    <property type="evidence" value="ECO:0007669"/>
    <property type="project" value="TreeGrafter"/>
</dbReference>
<keyword evidence="3" id="KW-0804">Transcription</keyword>
<dbReference type="eggNOG" id="COG0664">
    <property type="taxonomic scope" value="Bacteria"/>
</dbReference>
<dbReference type="GO" id="GO:0003677">
    <property type="term" value="F:DNA binding"/>
    <property type="evidence" value="ECO:0007669"/>
    <property type="project" value="UniProtKB-KW"/>
</dbReference>
<dbReference type="SMART" id="SM00419">
    <property type="entry name" value="HTH_CRP"/>
    <property type="match status" value="1"/>
</dbReference>
<dbReference type="GO" id="GO:0003700">
    <property type="term" value="F:DNA-binding transcription factor activity"/>
    <property type="evidence" value="ECO:0007669"/>
    <property type="project" value="TreeGrafter"/>
</dbReference>
<evidence type="ECO:0000313" key="6">
    <source>
        <dbReference type="EMBL" id="EKV27618.1"/>
    </source>
</evidence>
<dbReference type="Pfam" id="PF13545">
    <property type="entry name" value="HTH_Crp_2"/>
    <property type="match status" value="1"/>
</dbReference>
<keyword evidence="7" id="KW-1185">Reference proteome</keyword>
<keyword evidence="1" id="KW-0805">Transcription regulation</keyword>
<dbReference type="STRING" id="1238182.C882_1464"/>
<dbReference type="PROSITE" id="PS51063">
    <property type="entry name" value="HTH_CRP_2"/>
    <property type="match status" value="1"/>
</dbReference>
<dbReference type="InterPro" id="IPR050397">
    <property type="entry name" value="Env_Response_Regulators"/>
</dbReference>
<protein>
    <submittedName>
        <fullName evidence="6">cAMP-binding protein</fullName>
    </submittedName>
</protein>
<evidence type="ECO:0000259" key="5">
    <source>
        <dbReference type="PROSITE" id="PS51063"/>
    </source>
</evidence>
<dbReference type="InterPro" id="IPR012318">
    <property type="entry name" value="HTH_CRP"/>
</dbReference>
<dbReference type="SMART" id="SM00100">
    <property type="entry name" value="cNMP"/>
    <property type="match status" value="1"/>
</dbReference>
<sequence length="237" mass="25074">MPNTAASAELLAQSRLFIRLPPAERETLARMAEVRHLETGDALCAQGARADALFVVREGYVKTFIPGRSRKDEQAIDIVGPGAVIGEASATGVGEYPVSAVALDSVTALVVPGDALNAALARNYDVVLSLMGSLSGGLRGLLSQVTELKMKSTAERLAMFLVQLAPEEEGAARIPLPYSKRVVAEKLGMTPETLSRSLAKLGPVGVSSCGRDLICVDDMEALAEYAGFWPEDEEESA</sequence>
<dbReference type="PANTHER" id="PTHR24567:SF74">
    <property type="entry name" value="HTH-TYPE TRANSCRIPTIONAL REGULATOR ARCR"/>
    <property type="match status" value="1"/>
</dbReference>
<accession>K9HAM5</accession>
<dbReference type="PROSITE" id="PS50042">
    <property type="entry name" value="CNMP_BINDING_3"/>
    <property type="match status" value="1"/>
</dbReference>
<dbReference type="EMBL" id="ANHY01000019">
    <property type="protein sequence ID" value="EKV27618.1"/>
    <property type="molecule type" value="Genomic_DNA"/>
</dbReference>
<dbReference type="SUPFAM" id="SSF51206">
    <property type="entry name" value="cAMP-binding domain-like"/>
    <property type="match status" value="1"/>
</dbReference>
<dbReference type="InterPro" id="IPR018488">
    <property type="entry name" value="cNMP-bd_CS"/>
</dbReference>
<organism evidence="6 7">
    <name type="scientific">Caenispirillum salinarum AK4</name>
    <dbReference type="NCBI Taxonomy" id="1238182"/>
    <lineage>
        <taxon>Bacteria</taxon>
        <taxon>Pseudomonadati</taxon>
        <taxon>Pseudomonadota</taxon>
        <taxon>Alphaproteobacteria</taxon>
        <taxon>Rhodospirillales</taxon>
        <taxon>Novispirillaceae</taxon>
        <taxon>Caenispirillum</taxon>
    </lineage>
</organism>
<evidence type="ECO:0000259" key="4">
    <source>
        <dbReference type="PROSITE" id="PS50042"/>
    </source>
</evidence>
<dbReference type="RefSeq" id="WP_009542120.1">
    <property type="nucleotide sequence ID" value="NZ_ANHY01000019.1"/>
</dbReference>
<dbReference type="InterPro" id="IPR014710">
    <property type="entry name" value="RmlC-like_jellyroll"/>
</dbReference>
<dbReference type="AlphaFoldDB" id="K9HAM5"/>
<dbReference type="InterPro" id="IPR000595">
    <property type="entry name" value="cNMP-bd_dom"/>
</dbReference>
<dbReference type="PANTHER" id="PTHR24567">
    <property type="entry name" value="CRP FAMILY TRANSCRIPTIONAL REGULATORY PROTEIN"/>
    <property type="match status" value="1"/>
</dbReference>
<reference evidence="6 7" key="1">
    <citation type="journal article" date="2013" name="Genome Announc.">
        <title>Draft Genome Sequence of an Alphaproteobacterium, Caenispirillum salinarum AK4(T), Isolated from a Solar Saltern.</title>
        <authorList>
            <person name="Khatri I."/>
            <person name="Singh A."/>
            <person name="Korpole S."/>
            <person name="Pinnaka A.K."/>
            <person name="Subramanian S."/>
        </authorList>
    </citation>
    <scope>NUCLEOTIDE SEQUENCE [LARGE SCALE GENOMIC DNA]</scope>
    <source>
        <strain evidence="6 7">AK4</strain>
    </source>
</reference>
<name>K9HAM5_9PROT</name>
<evidence type="ECO:0000256" key="2">
    <source>
        <dbReference type="ARBA" id="ARBA00023125"/>
    </source>
</evidence>
<dbReference type="Proteomes" id="UP000009881">
    <property type="component" value="Unassembled WGS sequence"/>
</dbReference>
<dbReference type="OrthoDB" id="190787at2"/>
<evidence type="ECO:0000256" key="3">
    <source>
        <dbReference type="ARBA" id="ARBA00023163"/>
    </source>
</evidence>